<dbReference type="InterPro" id="IPR025330">
    <property type="entry name" value="DUF4236"/>
</dbReference>
<feature type="domain" description="DUF4236" evidence="2">
    <location>
        <begin position="3"/>
        <end position="56"/>
    </location>
</feature>
<gene>
    <name evidence="3" type="ORF">H0185_18485</name>
</gene>
<accession>A0ABS7K912</accession>
<dbReference type="RefSeq" id="WP_221874977.1">
    <property type="nucleotide sequence ID" value="NZ_JACWFH010000027.1"/>
</dbReference>
<reference evidence="3 4" key="1">
    <citation type="submission" date="2020-07" db="EMBL/GenBank/DDBJ databases">
        <title>Fungal Genomes of the International Space Station.</title>
        <authorList>
            <person name="Seuylemezian A."/>
            <person name="Singh N.K."/>
            <person name="Wood J."/>
            <person name="Venkateswaran K."/>
        </authorList>
    </citation>
    <scope>NUCLEOTIDE SEQUENCE [LARGE SCALE GENOMIC DNA]</scope>
    <source>
        <strain evidence="3 4">PL-B2</strain>
    </source>
</reference>
<evidence type="ECO:0000259" key="2">
    <source>
        <dbReference type="Pfam" id="PF14020"/>
    </source>
</evidence>
<keyword evidence="4" id="KW-1185">Reference proteome</keyword>
<dbReference type="Proteomes" id="UP000769780">
    <property type="component" value="Unassembled WGS sequence"/>
</dbReference>
<proteinExistence type="predicted"/>
<feature type="region of interest" description="Disordered" evidence="1">
    <location>
        <begin position="58"/>
        <end position="79"/>
    </location>
</feature>
<evidence type="ECO:0000313" key="4">
    <source>
        <dbReference type="Proteomes" id="UP000769780"/>
    </source>
</evidence>
<evidence type="ECO:0000313" key="3">
    <source>
        <dbReference type="EMBL" id="MBY0098756.1"/>
    </source>
</evidence>
<dbReference type="EMBL" id="JACWFH010000027">
    <property type="protein sequence ID" value="MBY0098756.1"/>
    <property type="molecule type" value="Genomic_DNA"/>
</dbReference>
<protein>
    <submittedName>
        <fullName evidence="3">DUF4236 domain-containing protein</fullName>
    </submittedName>
</protein>
<name>A0ABS7K912_9BACI</name>
<comment type="caution">
    <text evidence="3">The sequence shown here is derived from an EMBL/GenBank/DDBJ whole genome shotgun (WGS) entry which is preliminary data.</text>
</comment>
<dbReference type="Pfam" id="PF14020">
    <property type="entry name" value="DUF4236"/>
    <property type="match status" value="1"/>
</dbReference>
<organism evidence="3 4">
    <name type="scientific">Mesobacillus maritimus</name>
    <dbReference type="NCBI Taxonomy" id="1643336"/>
    <lineage>
        <taxon>Bacteria</taxon>
        <taxon>Bacillati</taxon>
        <taxon>Bacillota</taxon>
        <taxon>Bacilli</taxon>
        <taxon>Bacillales</taxon>
        <taxon>Bacillaceae</taxon>
        <taxon>Mesobacillus</taxon>
    </lineage>
</organism>
<evidence type="ECO:0000256" key="1">
    <source>
        <dbReference type="SAM" id="MobiDB-lite"/>
    </source>
</evidence>
<sequence length="351" mass="40090">MGFRFRKSVKIAKGVRLNFSKKGVGVSVGPRGMRYSIHSSGRRTKSVGIPGTGLSYVETSTGKKKKRVQSASSSSSANHLAENQALVEDHEHYIQMMTSLHKISPEPILWEEIQNMPAPFTLGEIGPLQQEAIYHYEEYTPNLIERIIPKLAERKREQFTLAIEQAKQQDEKDYREWQELKSMADAVLEGQSEAYKKVVAESNEFADLPYQFHIYDAQRVEMEFQINGDGIPTEQLTLTKTGKVSRRKMGATTYHEIKKDYVSSYAIWAARHLFASLPVERCLIHVTEHGLNTATGHMENQVLLSISFKRAILDRLNFARLDPSEAIGNFQHHIDHLKTKGFRPVERMTEW</sequence>